<keyword evidence="1" id="KW-1133">Transmembrane helix</keyword>
<evidence type="ECO:0000313" key="2">
    <source>
        <dbReference type="EMBL" id="MBB4887403.1"/>
    </source>
</evidence>
<accession>A0A7W7PFP6</accession>
<feature type="transmembrane region" description="Helical" evidence="1">
    <location>
        <begin position="187"/>
        <end position="207"/>
    </location>
</feature>
<reference evidence="2 3" key="1">
    <citation type="submission" date="2020-08" db="EMBL/GenBank/DDBJ databases">
        <title>Genomic Encyclopedia of Type Strains, Phase III (KMG-III): the genomes of soil and plant-associated and newly described type strains.</title>
        <authorList>
            <person name="Whitman W."/>
        </authorList>
    </citation>
    <scope>NUCLEOTIDE SEQUENCE [LARGE SCALE GENOMIC DNA]</scope>
    <source>
        <strain evidence="2 3">CECT 3265</strain>
    </source>
</reference>
<sequence>MTTPVMRLYPAEYRARYGHEIAEVYRQAVDGAGRLARSREAADLAAHALRMRLHVSSDRRAGRLFAAAAPFVVAVLAAHAGLELFNLAAFLLDTRGDGPYLGAADWVFAGVWTAVLAAAVAALAGRWPAGRWCLAVVLVVCALLAATIGRGGVLGAPGALVVLSVLSAAILVGCPPDMAPDWRVRRIAFGAAIAIWAPLSALCVMWRTLFADYVGIELALLAESNMWPCLILAISACAVARGGGSARLALAAMVTAALPVVAYDAAITGYHPGQAVVPALSFLLTAAVLFARRSVPNRTSPQRG</sequence>
<protein>
    <submittedName>
        <fullName evidence="2">Uncharacterized protein</fullName>
    </submittedName>
</protein>
<feature type="transmembrane region" description="Helical" evidence="1">
    <location>
        <begin position="61"/>
        <end position="80"/>
    </location>
</feature>
<keyword evidence="1" id="KW-0812">Transmembrane</keyword>
<dbReference type="RefSeq" id="WP_184734420.1">
    <property type="nucleotide sequence ID" value="NZ_BMRW01000002.1"/>
</dbReference>
<keyword evidence="1" id="KW-0472">Membrane</keyword>
<dbReference type="EMBL" id="JACHJG010000006">
    <property type="protein sequence ID" value="MBB4887403.1"/>
    <property type="molecule type" value="Genomic_DNA"/>
</dbReference>
<feature type="transmembrane region" description="Helical" evidence="1">
    <location>
        <begin position="273"/>
        <end position="291"/>
    </location>
</feature>
<comment type="caution">
    <text evidence="2">The sequence shown here is derived from an EMBL/GenBank/DDBJ whole genome shotgun (WGS) entry which is preliminary data.</text>
</comment>
<evidence type="ECO:0000313" key="3">
    <source>
        <dbReference type="Proteomes" id="UP000556436"/>
    </source>
</evidence>
<proteinExistence type="predicted"/>
<dbReference type="AlphaFoldDB" id="A0A7W7PFP6"/>
<feature type="transmembrane region" description="Helical" evidence="1">
    <location>
        <begin position="100"/>
        <end position="125"/>
    </location>
</feature>
<organism evidence="2 3">
    <name type="scientific">Streptomyces netropsis</name>
    <name type="common">Streptoverticillium netropsis</name>
    <dbReference type="NCBI Taxonomy" id="55404"/>
    <lineage>
        <taxon>Bacteria</taxon>
        <taxon>Bacillati</taxon>
        <taxon>Actinomycetota</taxon>
        <taxon>Actinomycetes</taxon>
        <taxon>Kitasatosporales</taxon>
        <taxon>Streptomycetaceae</taxon>
        <taxon>Streptomyces</taxon>
    </lineage>
</organism>
<feature type="transmembrane region" description="Helical" evidence="1">
    <location>
        <begin position="213"/>
        <end position="236"/>
    </location>
</feature>
<feature type="transmembrane region" description="Helical" evidence="1">
    <location>
        <begin position="155"/>
        <end position="175"/>
    </location>
</feature>
<feature type="transmembrane region" description="Helical" evidence="1">
    <location>
        <begin position="132"/>
        <end position="149"/>
    </location>
</feature>
<gene>
    <name evidence="2" type="ORF">FHS38_003457</name>
</gene>
<keyword evidence="3" id="KW-1185">Reference proteome</keyword>
<dbReference type="Proteomes" id="UP000556436">
    <property type="component" value="Unassembled WGS sequence"/>
</dbReference>
<evidence type="ECO:0000256" key="1">
    <source>
        <dbReference type="SAM" id="Phobius"/>
    </source>
</evidence>
<feature type="transmembrane region" description="Helical" evidence="1">
    <location>
        <begin position="248"/>
        <end position="267"/>
    </location>
</feature>
<name>A0A7W7PFP6_STRNE</name>